<dbReference type="AlphaFoldDB" id="A0A5B0Q7H5"/>
<organism evidence="2 3">
    <name type="scientific">Puccinia graminis f. sp. tritici</name>
    <dbReference type="NCBI Taxonomy" id="56615"/>
    <lineage>
        <taxon>Eukaryota</taxon>
        <taxon>Fungi</taxon>
        <taxon>Dikarya</taxon>
        <taxon>Basidiomycota</taxon>
        <taxon>Pucciniomycotina</taxon>
        <taxon>Pucciniomycetes</taxon>
        <taxon>Pucciniales</taxon>
        <taxon>Pucciniaceae</taxon>
        <taxon>Puccinia</taxon>
    </lineage>
</organism>
<name>A0A5B0Q7H5_PUCGR</name>
<evidence type="ECO:0000313" key="2">
    <source>
        <dbReference type="EMBL" id="KAA1109097.1"/>
    </source>
</evidence>
<accession>A0A5B0Q7H5</accession>
<protein>
    <recommendedName>
        <fullName evidence="1">Retrovirus-related Pol polyprotein from transposon TNT 1-94-like beta-barrel domain-containing protein</fullName>
    </recommendedName>
</protein>
<evidence type="ECO:0000259" key="1">
    <source>
        <dbReference type="Pfam" id="PF22936"/>
    </source>
</evidence>
<reference evidence="2 3" key="1">
    <citation type="submission" date="2019-05" db="EMBL/GenBank/DDBJ databases">
        <title>Emergence of the Ug99 lineage of the wheat stem rust pathogen through somatic hybridization.</title>
        <authorList>
            <person name="Li F."/>
            <person name="Upadhyaya N.M."/>
            <person name="Sperschneider J."/>
            <person name="Matny O."/>
            <person name="Nguyen-Phuc H."/>
            <person name="Mago R."/>
            <person name="Raley C."/>
            <person name="Miller M.E."/>
            <person name="Silverstein K.A.T."/>
            <person name="Henningsen E."/>
            <person name="Hirsch C.D."/>
            <person name="Visser B."/>
            <person name="Pretorius Z.A."/>
            <person name="Steffenson B.J."/>
            <person name="Schwessinger B."/>
            <person name="Dodds P.N."/>
            <person name="Figueroa M."/>
        </authorList>
    </citation>
    <scope>NUCLEOTIDE SEQUENCE [LARGE SCALE GENOMIC DNA]</scope>
    <source>
        <strain evidence="2">21-0</strain>
    </source>
</reference>
<dbReference type="Pfam" id="PF22936">
    <property type="entry name" value="Pol_BBD"/>
    <property type="match status" value="1"/>
</dbReference>
<sequence>MFPDKQFFSEYESVVSSVSVASGQSLPALGKGLVYMKNVDNTTFAVNALHVPGLTHALLSLARLSLNNCDLVRQPGSKSIFSVKDTAKNLTLFDAEIKNNIYLCKASLVLPQDAPAIQVEKH</sequence>
<keyword evidence="3" id="KW-1185">Reference proteome</keyword>
<dbReference type="Proteomes" id="UP000324748">
    <property type="component" value="Unassembled WGS sequence"/>
</dbReference>
<evidence type="ECO:0000313" key="3">
    <source>
        <dbReference type="Proteomes" id="UP000324748"/>
    </source>
</evidence>
<dbReference type="EMBL" id="VSWC01000028">
    <property type="protein sequence ID" value="KAA1109097.1"/>
    <property type="molecule type" value="Genomic_DNA"/>
</dbReference>
<feature type="domain" description="Retrovirus-related Pol polyprotein from transposon TNT 1-94-like beta-barrel" evidence="1">
    <location>
        <begin position="1"/>
        <end position="67"/>
    </location>
</feature>
<gene>
    <name evidence="2" type="ORF">PGT21_033057</name>
</gene>
<dbReference type="InterPro" id="IPR054722">
    <property type="entry name" value="PolX-like_BBD"/>
</dbReference>
<proteinExistence type="predicted"/>
<comment type="caution">
    <text evidence="2">The sequence shown here is derived from an EMBL/GenBank/DDBJ whole genome shotgun (WGS) entry which is preliminary data.</text>
</comment>